<dbReference type="InterPro" id="IPR011659">
    <property type="entry name" value="WD40"/>
</dbReference>
<dbReference type="SUPFAM" id="SSF69304">
    <property type="entry name" value="Tricorn protease N-terminal domain"/>
    <property type="match status" value="1"/>
</dbReference>
<comment type="similarity">
    <text evidence="1">Belongs to the TolB family.</text>
</comment>
<dbReference type="InterPro" id="IPR011042">
    <property type="entry name" value="6-blade_b-propeller_TolB-like"/>
</dbReference>
<keyword evidence="3" id="KW-1185">Reference proteome</keyword>
<protein>
    <recommendedName>
        <fullName evidence="4">Dipeptidylpeptidase IV N-terminal domain-containing protein</fullName>
    </recommendedName>
</protein>
<evidence type="ECO:0000313" key="2">
    <source>
        <dbReference type="EMBL" id="TFJ92667.1"/>
    </source>
</evidence>
<dbReference type="OrthoDB" id="2386786at2"/>
<evidence type="ECO:0008006" key="4">
    <source>
        <dbReference type="Google" id="ProtNLM"/>
    </source>
</evidence>
<organism evidence="2 3">
    <name type="scientific">Lentibacillus salicampi</name>
    <dbReference type="NCBI Taxonomy" id="175306"/>
    <lineage>
        <taxon>Bacteria</taxon>
        <taxon>Bacillati</taxon>
        <taxon>Bacillota</taxon>
        <taxon>Bacilli</taxon>
        <taxon>Bacillales</taxon>
        <taxon>Bacillaceae</taxon>
        <taxon>Lentibacillus</taxon>
    </lineage>
</organism>
<evidence type="ECO:0000256" key="1">
    <source>
        <dbReference type="ARBA" id="ARBA00009820"/>
    </source>
</evidence>
<proteinExistence type="inferred from homology"/>
<dbReference type="Proteomes" id="UP000298484">
    <property type="component" value="Unassembled WGS sequence"/>
</dbReference>
<evidence type="ECO:0000313" key="3">
    <source>
        <dbReference type="Proteomes" id="UP000298484"/>
    </source>
</evidence>
<accession>A0A4Y9ABW4</accession>
<name>A0A4Y9ABW4_9BACI</name>
<dbReference type="Pfam" id="PF07676">
    <property type="entry name" value="PD40"/>
    <property type="match status" value="1"/>
</dbReference>
<dbReference type="EMBL" id="SRHY01000017">
    <property type="protein sequence ID" value="TFJ92667.1"/>
    <property type="molecule type" value="Genomic_DNA"/>
</dbReference>
<dbReference type="Gene3D" id="2.120.10.30">
    <property type="entry name" value="TolB, C-terminal domain"/>
    <property type="match status" value="1"/>
</dbReference>
<dbReference type="PANTHER" id="PTHR36842:SF1">
    <property type="entry name" value="PROTEIN TOLB"/>
    <property type="match status" value="1"/>
</dbReference>
<gene>
    <name evidence="2" type="ORF">E4U82_10955</name>
</gene>
<reference evidence="2 3" key="1">
    <citation type="submission" date="2019-03" db="EMBL/GenBank/DDBJ databases">
        <title>Genome sequence of Lentibacillus salicampi ATCC BAA-719.</title>
        <authorList>
            <person name="Maclea K.S."/>
            <person name="Simoes Junior M."/>
        </authorList>
    </citation>
    <scope>NUCLEOTIDE SEQUENCE [LARGE SCALE GENOMIC DNA]</scope>
    <source>
        <strain evidence="2 3">ATCC BAA-719</strain>
    </source>
</reference>
<dbReference type="AlphaFoldDB" id="A0A4Y9ABW4"/>
<dbReference type="PANTHER" id="PTHR36842">
    <property type="entry name" value="PROTEIN TOLB HOMOLOG"/>
    <property type="match status" value="1"/>
</dbReference>
<sequence length="341" mass="37972">MSRKMKNISFITGIVLLFFVLWGAGSFASPPEGFSGFGQSTDISPDDSELVFSYYHGDDAALYTVPVSGGKAELLAKPDEGKSFLNPAFSPDGGKIAFVEQWEEEGEEKKQRYSQLRIVDREDQTTETLMNTNDYITKAVFSPDGGSLFFLKAGVFKNYSPISSERPHDFDIFRMDLKTKDIEQLTSKEAYSMSSLNVSADGDQLMYKTYGNRDQLVLHSLEDGKEETIVPAGDFGSKAPIISSPTLSPDGEHVVFSDVAAKDEQGTYVYEGFRMDLDTGKAEQITSFYEHVASPVFFHNEDKLIVTVDKNFAGAEPDNSYWQITADGKERKRVMIEMPES</sequence>
<comment type="caution">
    <text evidence="2">The sequence shown here is derived from an EMBL/GenBank/DDBJ whole genome shotgun (WGS) entry which is preliminary data.</text>
</comment>
<dbReference type="RefSeq" id="WP_135110226.1">
    <property type="nucleotide sequence ID" value="NZ_SRHY01000017.1"/>
</dbReference>